<evidence type="ECO:0000313" key="1">
    <source>
        <dbReference type="EMBL" id="KAI0052386.1"/>
    </source>
</evidence>
<reference evidence="1" key="2">
    <citation type="journal article" date="2022" name="New Phytol.">
        <title>Evolutionary transition to the ectomycorrhizal habit in the genomes of a hyperdiverse lineage of mushroom-forming fungi.</title>
        <authorList>
            <person name="Looney B."/>
            <person name="Miyauchi S."/>
            <person name="Morin E."/>
            <person name="Drula E."/>
            <person name="Courty P.E."/>
            <person name="Kohler A."/>
            <person name="Kuo A."/>
            <person name="LaButti K."/>
            <person name="Pangilinan J."/>
            <person name="Lipzen A."/>
            <person name="Riley R."/>
            <person name="Andreopoulos W."/>
            <person name="He G."/>
            <person name="Johnson J."/>
            <person name="Nolan M."/>
            <person name="Tritt A."/>
            <person name="Barry K.W."/>
            <person name="Grigoriev I.V."/>
            <person name="Nagy L.G."/>
            <person name="Hibbett D."/>
            <person name="Henrissat B."/>
            <person name="Matheny P.B."/>
            <person name="Labbe J."/>
            <person name="Martin F.M."/>
        </authorList>
    </citation>
    <scope>NUCLEOTIDE SEQUENCE</scope>
    <source>
        <strain evidence="1">FP105234-sp</strain>
    </source>
</reference>
<gene>
    <name evidence="1" type="ORF">FA95DRAFT_1553731</name>
</gene>
<comment type="caution">
    <text evidence="1">The sequence shown here is derived from an EMBL/GenBank/DDBJ whole genome shotgun (WGS) entry which is preliminary data.</text>
</comment>
<evidence type="ECO:0000313" key="2">
    <source>
        <dbReference type="Proteomes" id="UP000814033"/>
    </source>
</evidence>
<reference evidence="1" key="1">
    <citation type="submission" date="2021-02" db="EMBL/GenBank/DDBJ databases">
        <authorList>
            <consortium name="DOE Joint Genome Institute"/>
            <person name="Ahrendt S."/>
            <person name="Looney B.P."/>
            <person name="Miyauchi S."/>
            <person name="Morin E."/>
            <person name="Drula E."/>
            <person name="Courty P.E."/>
            <person name="Chicoki N."/>
            <person name="Fauchery L."/>
            <person name="Kohler A."/>
            <person name="Kuo A."/>
            <person name="Labutti K."/>
            <person name="Pangilinan J."/>
            <person name="Lipzen A."/>
            <person name="Riley R."/>
            <person name="Andreopoulos W."/>
            <person name="He G."/>
            <person name="Johnson J."/>
            <person name="Barry K.W."/>
            <person name="Grigoriev I.V."/>
            <person name="Nagy L."/>
            <person name="Hibbett D."/>
            <person name="Henrissat B."/>
            <person name="Matheny P.B."/>
            <person name="Labbe J."/>
            <person name="Martin F."/>
        </authorList>
    </citation>
    <scope>NUCLEOTIDE SEQUENCE</scope>
    <source>
        <strain evidence="1">FP105234-sp</strain>
    </source>
</reference>
<protein>
    <submittedName>
        <fullName evidence="1">Cytochrome P450</fullName>
    </submittedName>
</protein>
<accession>A0ACB8S8D7</accession>
<dbReference type="Proteomes" id="UP000814033">
    <property type="component" value="Unassembled WGS sequence"/>
</dbReference>
<dbReference type="EMBL" id="MU275846">
    <property type="protein sequence ID" value="KAI0052386.1"/>
    <property type="molecule type" value="Genomic_DNA"/>
</dbReference>
<organism evidence="1 2">
    <name type="scientific">Auriscalpium vulgare</name>
    <dbReference type="NCBI Taxonomy" id="40419"/>
    <lineage>
        <taxon>Eukaryota</taxon>
        <taxon>Fungi</taxon>
        <taxon>Dikarya</taxon>
        <taxon>Basidiomycota</taxon>
        <taxon>Agaricomycotina</taxon>
        <taxon>Agaricomycetes</taxon>
        <taxon>Russulales</taxon>
        <taxon>Auriscalpiaceae</taxon>
        <taxon>Auriscalpium</taxon>
    </lineage>
</organism>
<keyword evidence="2" id="KW-1185">Reference proteome</keyword>
<sequence>MSYLWIVLDLLVAVVAFATLHIIRDSHRKNNRRYPPGPKALPFIGNLLDVSSDEPYWLRYDRLGKPYGDIYSLKVYGQLTIVLQSYKAVTDLLEKRSSIYSDRLVPTFVDMAGYNWRLPASQPDDHWRIGRRTLDRTLRPSALVQHRPMLETKAQDFLRQLLSDPNNFEHHIRQLQGSIIMELAYGYEVQGGYNDEHLKNARSVAYFASIVWVPGVQLVNSIPFLRHIPAWVPFLSYQGLAKAARQVGEASMYGPWNFAKDEMEKGTARPSMALDELRERLPFESEQEERGVAAALGSIFTAGSDTTASLLYSFFLMLVLYPSVQERAQTELDAVTGGTRLPGFEDRDKLHYVNALCKELVRWRLVTPIGVPHATAEDDVYQGFLIPKGSLVIANGWSILHDPAVYPELEKFNPERFLTDDGLFKDDLRLSIAFGAGKRICPGRFVVDSTVFIIVARVLSAFTVDKSEDGDKNSGLDAKVNMGAGVITRPEPFTCTINPRSKVVEELVSAITAPNL</sequence>
<proteinExistence type="predicted"/>
<name>A0ACB8S8D7_9AGAM</name>